<comment type="similarity">
    <text evidence="1 2">Belongs to the ArsC family.</text>
</comment>
<name>A0A6L5K019_RHOTE</name>
<dbReference type="InterPro" id="IPR006503">
    <property type="entry name" value="Nase-assoc"/>
</dbReference>
<dbReference type="Gene3D" id="3.40.30.10">
    <property type="entry name" value="Glutaredoxin"/>
    <property type="match status" value="1"/>
</dbReference>
<protein>
    <recommendedName>
        <fullName evidence="5">Nitrogenase-associated protein</fullName>
    </recommendedName>
</protein>
<dbReference type="Pfam" id="PF03960">
    <property type="entry name" value="ArsC"/>
    <property type="match status" value="1"/>
</dbReference>
<evidence type="ECO:0000256" key="1">
    <source>
        <dbReference type="ARBA" id="ARBA00007198"/>
    </source>
</evidence>
<dbReference type="InterPro" id="IPR036249">
    <property type="entry name" value="Thioredoxin-like_sf"/>
</dbReference>
<sequence length="143" mass="15736">MAHITFYEKSGCSGNARQKALLIAAGHEVLARDLRKEAWSRERLLAFFGTRPVAQWFNRNAPAVKSGEIVPETLTAEAAMALLLREPLLIRRPLLEVGETRQVGFDPVAIDAWIGLGEACPADIDTCRHGDETAARCRDPLAE</sequence>
<dbReference type="InterPro" id="IPR006660">
    <property type="entry name" value="Arsenate_reductase-like"/>
</dbReference>
<dbReference type="EMBL" id="WIXJ01000007">
    <property type="protein sequence ID" value="MQY52170.1"/>
    <property type="molecule type" value="Genomic_DNA"/>
</dbReference>
<reference evidence="3 4" key="1">
    <citation type="submission" date="2019-10" db="EMBL/GenBank/DDBJ databases">
        <title>Whole-genome sequence of the purple nonsulfur photosynthetic bacterium Rhodocyclus tenuis.</title>
        <authorList>
            <person name="Kyndt J.A."/>
            <person name="Meyer T.E."/>
        </authorList>
    </citation>
    <scope>NUCLEOTIDE SEQUENCE [LARGE SCALE GENOMIC DNA]</scope>
    <source>
        <strain evidence="3 4">DSM 110</strain>
    </source>
</reference>
<dbReference type="PANTHER" id="PTHR30041:SF8">
    <property type="entry name" value="PROTEIN YFFB"/>
    <property type="match status" value="1"/>
</dbReference>
<evidence type="ECO:0008006" key="5">
    <source>
        <dbReference type="Google" id="ProtNLM"/>
    </source>
</evidence>
<organism evidence="3 4">
    <name type="scientific">Rhodocyclus tenuis</name>
    <name type="common">Rhodospirillum tenue</name>
    <dbReference type="NCBI Taxonomy" id="1066"/>
    <lineage>
        <taxon>Bacteria</taxon>
        <taxon>Pseudomonadati</taxon>
        <taxon>Pseudomonadota</taxon>
        <taxon>Betaproteobacteria</taxon>
        <taxon>Rhodocyclales</taxon>
        <taxon>Rhodocyclaceae</taxon>
        <taxon>Rhodocyclus</taxon>
    </lineage>
</organism>
<dbReference type="PROSITE" id="PS51353">
    <property type="entry name" value="ARSC"/>
    <property type="match status" value="1"/>
</dbReference>
<evidence type="ECO:0000313" key="4">
    <source>
        <dbReference type="Proteomes" id="UP000480275"/>
    </source>
</evidence>
<dbReference type="NCBIfam" id="TIGR01616">
    <property type="entry name" value="nitro_assoc"/>
    <property type="match status" value="1"/>
</dbReference>
<dbReference type="SUPFAM" id="SSF52833">
    <property type="entry name" value="Thioredoxin-like"/>
    <property type="match status" value="1"/>
</dbReference>
<dbReference type="CDD" id="cd03033">
    <property type="entry name" value="ArsC_15kD"/>
    <property type="match status" value="1"/>
</dbReference>
<evidence type="ECO:0000256" key="2">
    <source>
        <dbReference type="PROSITE-ProRule" id="PRU01282"/>
    </source>
</evidence>
<comment type="caution">
    <text evidence="3">The sequence shown here is derived from an EMBL/GenBank/DDBJ whole genome shotgun (WGS) entry which is preliminary data.</text>
</comment>
<gene>
    <name evidence="3" type="ORF">GHK24_10330</name>
</gene>
<dbReference type="Proteomes" id="UP000480275">
    <property type="component" value="Unassembled WGS sequence"/>
</dbReference>
<evidence type="ECO:0000313" key="3">
    <source>
        <dbReference type="EMBL" id="MQY52170.1"/>
    </source>
</evidence>
<proteinExistence type="inferred from homology"/>
<dbReference type="AlphaFoldDB" id="A0A6L5K019"/>
<accession>A0A6L5K019</accession>
<dbReference type="OrthoDB" id="5432555at2"/>
<dbReference type="PANTHER" id="PTHR30041">
    <property type="entry name" value="ARSENATE REDUCTASE"/>
    <property type="match status" value="1"/>
</dbReference>